<accession>G0NC26</accession>
<dbReference type="GO" id="GO:0004198">
    <property type="term" value="F:calcium-dependent cysteine-type endopeptidase activity"/>
    <property type="evidence" value="ECO:0007669"/>
    <property type="project" value="InterPro"/>
</dbReference>
<evidence type="ECO:0000256" key="2">
    <source>
        <dbReference type="PIRSR" id="PIRSR622684-1"/>
    </source>
</evidence>
<dbReference type="CDD" id="cd00044">
    <property type="entry name" value="CysPc"/>
    <property type="match status" value="1"/>
</dbReference>
<keyword evidence="3" id="KW-0378">Hydrolase</keyword>
<dbReference type="PANTHER" id="PTHR10183:SF382">
    <property type="entry name" value="CALPAIN-15"/>
    <property type="match status" value="1"/>
</dbReference>
<feature type="active site" evidence="2 3">
    <location>
        <position position="126"/>
    </location>
</feature>
<evidence type="ECO:0000313" key="6">
    <source>
        <dbReference type="Proteomes" id="UP000008068"/>
    </source>
</evidence>
<gene>
    <name evidence="5" type="ORF">CAEBREN_09424</name>
</gene>
<dbReference type="InParanoid" id="G0NC26"/>
<organism evidence="6">
    <name type="scientific">Caenorhabditis brenneri</name>
    <name type="common">Nematode worm</name>
    <dbReference type="NCBI Taxonomy" id="135651"/>
    <lineage>
        <taxon>Eukaryota</taxon>
        <taxon>Metazoa</taxon>
        <taxon>Ecdysozoa</taxon>
        <taxon>Nematoda</taxon>
        <taxon>Chromadorea</taxon>
        <taxon>Rhabditida</taxon>
        <taxon>Rhabditina</taxon>
        <taxon>Rhabditomorpha</taxon>
        <taxon>Rhabditoidea</taxon>
        <taxon>Rhabditidae</taxon>
        <taxon>Peloderinae</taxon>
        <taxon>Caenorhabditis</taxon>
    </lineage>
</organism>
<protein>
    <recommendedName>
        <fullName evidence="4">Calpain catalytic domain-containing protein</fullName>
    </recommendedName>
</protein>
<evidence type="ECO:0000259" key="4">
    <source>
        <dbReference type="PROSITE" id="PS50203"/>
    </source>
</evidence>
<feature type="domain" description="Calpain catalytic" evidence="4">
    <location>
        <begin position="50"/>
        <end position="361"/>
    </location>
</feature>
<name>G0NC26_CAEBE</name>
<dbReference type="Proteomes" id="UP000008068">
    <property type="component" value="Unassembled WGS sequence"/>
</dbReference>
<dbReference type="OMA" id="ITASEAC"/>
<dbReference type="GO" id="GO:0006508">
    <property type="term" value="P:proteolysis"/>
    <property type="evidence" value="ECO:0007669"/>
    <property type="project" value="UniProtKB-KW"/>
</dbReference>
<dbReference type="InterPro" id="IPR001300">
    <property type="entry name" value="Peptidase_C2_calpain_cat"/>
</dbReference>
<dbReference type="eggNOG" id="KOG0045">
    <property type="taxonomic scope" value="Eukaryota"/>
</dbReference>
<feature type="active site" evidence="2 3">
    <location>
        <position position="284"/>
    </location>
</feature>
<dbReference type="HOGENOM" id="CLU_003001_1_0_1"/>
<feature type="active site" evidence="2 3">
    <location>
        <position position="304"/>
    </location>
</feature>
<dbReference type="Pfam" id="PF00648">
    <property type="entry name" value="Peptidase_C2"/>
    <property type="match status" value="1"/>
</dbReference>
<dbReference type="SUPFAM" id="SSF54001">
    <property type="entry name" value="Cysteine proteinases"/>
    <property type="match status" value="1"/>
</dbReference>
<dbReference type="AlphaFoldDB" id="G0NC26"/>
<evidence type="ECO:0000313" key="5">
    <source>
        <dbReference type="EMBL" id="EGT57259.1"/>
    </source>
</evidence>
<proteinExistence type="inferred from homology"/>
<dbReference type="EMBL" id="GL379860">
    <property type="protein sequence ID" value="EGT57259.1"/>
    <property type="molecule type" value="Genomic_DNA"/>
</dbReference>
<dbReference type="Gene3D" id="3.90.70.10">
    <property type="entry name" value="Cysteine proteinases"/>
    <property type="match status" value="1"/>
</dbReference>
<comment type="similarity">
    <text evidence="1">Belongs to the peptidase C2 family.</text>
</comment>
<keyword evidence="6" id="KW-1185">Reference proteome</keyword>
<dbReference type="OrthoDB" id="5868216at2759"/>
<evidence type="ECO:0000256" key="1">
    <source>
        <dbReference type="ARBA" id="ARBA00007623"/>
    </source>
</evidence>
<dbReference type="PRINTS" id="PR00704">
    <property type="entry name" value="CALPAIN"/>
</dbReference>
<dbReference type="PANTHER" id="PTHR10183">
    <property type="entry name" value="CALPAIN"/>
    <property type="match status" value="1"/>
</dbReference>
<keyword evidence="3" id="KW-0788">Thiol protease</keyword>
<reference evidence="6" key="1">
    <citation type="submission" date="2011-07" db="EMBL/GenBank/DDBJ databases">
        <authorList>
            <consortium name="Caenorhabditis brenneri Sequencing and Analysis Consortium"/>
            <person name="Wilson R.K."/>
        </authorList>
    </citation>
    <scope>NUCLEOTIDE SEQUENCE [LARGE SCALE GENOMIC DNA]</scope>
    <source>
        <strain evidence="6">PB2801</strain>
    </source>
</reference>
<sequence>MRRKPKTKAEINAEQSRIDSIRAKFLELDDEEDKVKYQTIVEYCIKNKTCFHDGEFVHCDDNLGNWILKAWKKKDKVKETPDPNYPIPKTDKWYRVVPQGPKSAEWTIWHPWNIPYEIFQSKLGNCGFMAALSAISAHRPIIEFVFRDLELNEHGVYQLRLCKDGEWNIVTIDDWIPCIKGNMRGASLKIIGGIYQIWPALVEKAIAKAYGGYDALHGFSPAVALLTITGAPLTCHLTEQYTETVDEFWRILKEAVDRKNLMTCVTKEKKKLKEDGKHKIALNHGFTILTVLKIGSLRMLRIRNPWGRSDWKGKWSDEWTGWTDEMILKLHLLQNSIPGAFWMEFSDFIKYFRIVYICRWRADWYEIRLKMVIGGLWDGRQKNIRITASEACEISVTAILPESNCHWYHTWIMIYEANASPHEQQILYCAPVAFSTEDVLLQPGDYIIIVSKFYHPAVREERNVVIHSSIPISARFCDWDPMKMVGIVQKTVEEKGREVVRQRDDVSIKKYEGPSFVVVMAQNYTLDRHLHVQ</sequence>
<evidence type="ECO:0000256" key="3">
    <source>
        <dbReference type="PROSITE-ProRule" id="PRU00239"/>
    </source>
</evidence>
<dbReference type="SMART" id="SM00230">
    <property type="entry name" value="CysPc"/>
    <property type="match status" value="1"/>
</dbReference>
<dbReference type="GO" id="GO:0005737">
    <property type="term" value="C:cytoplasm"/>
    <property type="evidence" value="ECO:0007669"/>
    <property type="project" value="TreeGrafter"/>
</dbReference>
<dbReference type="STRING" id="135651.G0NC26"/>
<dbReference type="PROSITE" id="PS50203">
    <property type="entry name" value="CALPAIN_CAT"/>
    <property type="match status" value="1"/>
</dbReference>
<dbReference type="InterPro" id="IPR038765">
    <property type="entry name" value="Papain-like_cys_pep_sf"/>
</dbReference>
<dbReference type="FunCoup" id="G0NC26">
    <property type="interactions" value="11"/>
</dbReference>
<keyword evidence="3" id="KW-0645">Protease</keyword>
<dbReference type="InterPro" id="IPR022684">
    <property type="entry name" value="Calpain_cysteine_protease"/>
</dbReference>